<evidence type="ECO:0000256" key="8">
    <source>
        <dbReference type="ARBA" id="ARBA00055771"/>
    </source>
</evidence>
<comment type="catalytic activity">
    <reaction evidence="1">
        <text>dihydroxyacetone + phosphoenolpyruvate = dihydroxyacetone phosphate + pyruvate</text>
        <dbReference type="Rhea" id="RHEA:18381"/>
        <dbReference type="ChEBI" id="CHEBI:15361"/>
        <dbReference type="ChEBI" id="CHEBI:16016"/>
        <dbReference type="ChEBI" id="CHEBI:57642"/>
        <dbReference type="ChEBI" id="CHEBI:58702"/>
        <dbReference type="EC" id="2.7.1.121"/>
    </reaction>
</comment>
<keyword evidence="4" id="KW-0808">Transferase</keyword>
<dbReference type="EC" id="2.7.1.121" evidence="3"/>
<reference evidence="10 11" key="1">
    <citation type="submission" date="2018-11" db="EMBL/GenBank/DDBJ databases">
        <title>Genome sequencing of Paenibacillus sp. KCOM 3021 (= ChDC PVNT-B20).</title>
        <authorList>
            <person name="Kook J.-K."/>
            <person name="Park S.-N."/>
            <person name="Lim Y.K."/>
        </authorList>
    </citation>
    <scope>NUCLEOTIDE SEQUENCE [LARGE SCALE GENOMIC DNA]</scope>
    <source>
        <strain evidence="10 11">KCOM 3021</strain>
    </source>
</reference>
<dbReference type="SUPFAM" id="SSF101473">
    <property type="entry name" value="DhaL-like"/>
    <property type="match status" value="1"/>
</dbReference>
<evidence type="ECO:0000313" key="10">
    <source>
        <dbReference type="EMBL" id="RRJ64144.1"/>
    </source>
</evidence>
<dbReference type="SMART" id="SM01120">
    <property type="entry name" value="Dak2"/>
    <property type="match status" value="1"/>
</dbReference>
<dbReference type="InterPro" id="IPR012737">
    <property type="entry name" value="DhaK_L_YcgS"/>
</dbReference>
<dbReference type="PANTHER" id="PTHR28629:SF4">
    <property type="entry name" value="TRIOKINASE_FMN CYCLASE"/>
    <property type="match status" value="1"/>
</dbReference>
<organism evidence="10 11">
    <name type="scientific">Paenibacillus oralis</name>
    <dbReference type="NCBI Taxonomy" id="2490856"/>
    <lineage>
        <taxon>Bacteria</taxon>
        <taxon>Bacillati</taxon>
        <taxon>Bacillota</taxon>
        <taxon>Bacilli</taxon>
        <taxon>Bacillales</taxon>
        <taxon>Paenibacillaceae</taxon>
        <taxon>Paenibacillus</taxon>
    </lineage>
</organism>
<dbReference type="Pfam" id="PF02734">
    <property type="entry name" value="Dak2"/>
    <property type="match status" value="1"/>
</dbReference>
<evidence type="ECO:0000256" key="2">
    <source>
        <dbReference type="ARBA" id="ARBA00004745"/>
    </source>
</evidence>
<name>A0A3P3U260_9BACL</name>
<dbReference type="Gene3D" id="1.25.40.340">
    <property type="match status" value="1"/>
</dbReference>
<dbReference type="GO" id="GO:0004371">
    <property type="term" value="F:glycerone kinase activity"/>
    <property type="evidence" value="ECO:0007669"/>
    <property type="project" value="InterPro"/>
</dbReference>
<proteinExistence type="predicted"/>
<comment type="caution">
    <text evidence="10">The sequence shown here is derived from an EMBL/GenBank/DDBJ whole genome shotgun (WGS) entry which is preliminary data.</text>
</comment>
<keyword evidence="6" id="KW-0319">Glycerol metabolism</keyword>
<dbReference type="RefSeq" id="WP_128631964.1">
    <property type="nucleotide sequence ID" value="NZ_RRCN01000001.1"/>
</dbReference>
<gene>
    <name evidence="10" type="primary">dhaL</name>
    <name evidence="10" type="ORF">EHV15_15330</name>
</gene>
<protein>
    <recommendedName>
        <fullName evidence="3">phosphoenolpyruvate--glycerone phosphotransferase</fullName>
        <ecNumber evidence="3">2.7.1.121</ecNumber>
    </recommendedName>
</protein>
<comment type="subunit">
    <text evidence="7">Homodimer. The dihydroxyacetone kinase complex is composed of a homodimer of DhaM, a homodimer of DhaK and the subunit DhaL.</text>
</comment>
<evidence type="ECO:0000256" key="5">
    <source>
        <dbReference type="ARBA" id="ARBA00022777"/>
    </source>
</evidence>
<evidence type="ECO:0000256" key="4">
    <source>
        <dbReference type="ARBA" id="ARBA00022679"/>
    </source>
</evidence>
<sequence>MEFTNRAGFAVVSAVIEAVCANRDYLSRVDAAVGDGDHGINMSKGFTIAGEELSKQPDADMSAGFLAISTVLVGKIGGSMGPLYGSFFRGLAMASKNEPVIGAAVMGNMLRKAYDRIAVLTDAAVGDKTLIDVLDPAVQAYEEAAAGGGDLEACLGRMLEAARNGLEATKEMAAKLGRGSRLGDRAIGHQDAGATSCYIILEALAEASLRLAKTG</sequence>
<accession>A0A3P3U260</accession>
<dbReference type="Proteomes" id="UP000267017">
    <property type="component" value="Unassembled WGS sequence"/>
</dbReference>
<dbReference type="EMBL" id="RRCN01000001">
    <property type="protein sequence ID" value="RRJ64144.1"/>
    <property type="molecule type" value="Genomic_DNA"/>
</dbReference>
<dbReference type="AlphaFoldDB" id="A0A3P3U260"/>
<dbReference type="GO" id="GO:0019563">
    <property type="term" value="P:glycerol catabolic process"/>
    <property type="evidence" value="ECO:0007669"/>
    <property type="project" value="TreeGrafter"/>
</dbReference>
<keyword evidence="5 10" id="KW-0418">Kinase</keyword>
<comment type="function">
    <text evidence="8">ADP-binding subunit of the dihydroxyacetone kinase, which is responsible for the phosphoenolpyruvate (PEP)-dependent phosphorylation of dihydroxyacetone. DhaL-ADP is converted to DhaL-ATP via a phosphoryl group transfer from DhaM and transmits it to dihydroxyacetone binds to DhaK.</text>
</comment>
<dbReference type="InterPro" id="IPR036117">
    <property type="entry name" value="DhaL_dom_sf"/>
</dbReference>
<dbReference type="FunFam" id="1.25.40.340:FF:000002">
    <property type="entry name" value="Dihydroxyacetone kinase, L subunit"/>
    <property type="match status" value="1"/>
</dbReference>
<dbReference type="PROSITE" id="PS51480">
    <property type="entry name" value="DHAL"/>
    <property type="match status" value="1"/>
</dbReference>
<evidence type="ECO:0000256" key="7">
    <source>
        <dbReference type="ARBA" id="ARBA00046577"/>
    </source>
</evidence>
<evidence type="ECO:0000256" key="3">
    <source>
        <dbReference type="ARBA" id="ARBA00012095"/>
    </source>
</evidence>
<dbReference type="NCBIfam" id="TIGR02365">
    <property type="entry name" value="dha_L_ycgS"/>
    <property type="match status" value="1"/>
</dbReference>
<evidence type="ECO:0000256" key="6">
    <source>
        <dbReference type="ARBA" id="ARBA00022798"/>
    </source>
</evidence>
<keyword evidence="11" id="KW-1185">Reference proteome</keyword>
<dbReference type="PANTHER" id="PTHR28629">
    <property type="entry name" value="TRIOKINASE/FMN CYCLASE"/>
    <property type="match status" value="1"/>
</dbReference>
<dbReference type="GO" id="GO:0047324">
    <property type="term" value="F:phosphoenolpyruvate-glycerone phosphotransferase activity"/>
    <property type="evidence" value="ECO:0007669"/>
    <property type="project" value="UniProtKB-EC"/>
</dbReference>
<dbReference type="OrthoDB" id="9800291at2"/>
<dbReference type="InterPro" id="IPR004007">
    <property type="entry name" value="DhaL_dom"/>
</dbReference>
<evidence type="ECO:0000256" key="1">
    <source>
        <dbReference type="ARBA" id="ARBA00001113"/>
    </source>
</evidence>
<evidence type="ECO:0000313" key="11">
    <source>
        <dbReference type="Proteomes" id="UP000267017"/>
    </source>
</evidence>
<dbReference type="InterPro" id="IPR050861">
    <property type="entry name" value="Dihydroxyacetone_Kinase"/>
</dbReference>
<evidence type="ECO:0000259" key="9">
    <source>
        <dbReference type="PROSITE" id="PS51480"/>
    </source>
</evidence>
<dbReference type="GO" id="GO:0005829">
    <property type="term" value="C:cytosol"/>
    <property type="evidence" value="ECO:0007669"/>
    <property type="project" value="TreeGrafter"/>
</dbReference>
<feature type="domain" description="DhaL" evidence="9">
    <location>
        <begin position="6"/>
        <end position="206"/>
    </location>
</feature>
<comment type="pathway">
    <text evidence="2">Polyol metabolism; glycerol degradation.</text>
</comment>